<organism evidence="5 6">
    <name type="scientific">Clydaea vesicula</name>
    <dbReference type="NCBI Taxonomy" id="447962"/>
    <lineage>
        <taxon>Eukaryota</taxon>
        <taxon>Fungi</taxon>
        <taxon>Fungi incertae sedis</taxon>
        <taxon>Chytridiomycota</taxon>
        <taxon>Chytridiomycota incertae sedis</taxon>
        <taxon>Chytridiomycetes</taxon>
        <taxon>Lobulomycetales</taxon>
        <taxon>Lobulomycetaceae</taxon>
        <taxon>Clydaea</taxon>
    </lineage>
</organism>
<keyword evidence="3" id="KW-0560">Oxidoreductase</keyword>
<keyword evidence="2" id="KW-0521">NADP</keyword>
<dbReference type="PRINTS" id="PR00080">
    <property type="entry name" value="SDRFAMILY"/>
</dbReference>
<dbReference type="AlphaFoldDB" id="A0AAD5TWT4"/>
<dbReference type="Pfam" id="PF13561">
    <property type="entry name" value="adh_short_C2"/>
    <property type="match status" value="1"/>
</dbReference>
<name>A0AAD5TWT4_9FUNG</name>
<comment type="caution">
    <text evidence="5">The sequence shown here is derived from an EMBL/GenBank/DDBJ whole genome shotgun (WGS) entry which is preliminary data.</text>
</comment>
<dbReference type="PRINTS" id="PR00081">
    <property type="entry name" value="GDHRDH"/>
</dbReference>
<dbReference type="GO" id="GO:0048038">
    <property type="term" value="F:quinone binding"/>
    <property type="evidence" value="ECO:0007669"/>
    <property type="project" value="TreeGrafter"/>
</dbReference>
<evidence type="ECO:0000313" key="6">
    <source>
        <dbReference type="Proteomes" id="UP001211065"/>
    </source>
</evidence>
<accession>A0AAD5TWT4</accession>
<evidence type="ECO:0000256" key="2">
    <source>
        <dbReference type="ARBA" id="ARBA00022857"/>
    </source>
</evidence>
<dbReference type="InterPro" id="IPR020904">
    <property type="entry name" value="Sc_DH/Rdtase_CS"/>
</dbReference>
<dbReference type="PROSITE" id="PS00061">
    <property type="entry name" value="ADH_SHORT"/>
    <property type="match status" value="1"/>
</dbReference>
<dbReference type="Proteomes" id="UP001211065">
    <property type="component" value="Unassembled WGS sequence"/>
</dbReference>
<evidence type="ECO:0000313" key="5">
    <source>
        <dbReference type="EMBL" id="KAJ3214006.1"/>
    </source>
</evidence>
<dbReference type="PANTHER" id="PTHR42760">
    <property type="entry name" value="SHORT-CHAIN DEHYDROGENASES/REDUCTASES FAMILY MEMBER"/>
    <property type="match status" value="1"/>
</dbReference>
<protein>
    <submittedName>
        <fullName evidence="5">Uncharacterized protein</fullName>
    </submittedName>
</protein>
<dbReference type="InterPro" id="IPR036291">
    <property type="entry name" value="NAD(P)-bd_dom_sf"/>
</dbReference>
<evidence type="ECO:0000256" key="4">
    <source>
        <dbReference type="RuleBase" id="RU000363"/>
    </source>
</evidence>
<dbReference type="Pfam" id="PF00106">
    <property type="entry name" value="adh_short"/>
    <property type="match status" value="1"/>
</dbReference>
<proteinExistence type="inferred from homology"/>
<dbReference type="InterPro" id="IPR002347">
    <property type="entry name" value="SDR_fam"/>
</dbReference>
<keyword evidence="6" id="KW-1185">Reference proteome</keyword>
<dbReference type="GO" id="GO:0006633">
    <property type="term" value="P:fatty acid biosynthetic process"/>
    <property type="evidence" value="ECO:0007669"/>
    <property type="project" value="TreeGrafter"/>
</dbReference>
<sequence length="272" mass="29995">MNKKYLAITGGSRGIGFSVAKKFIQNNAKQNLILISKNHEHLSSAKKKLQEINPNVDIITIATDLSSHSFVKDLNILKELSTNSNSQINGLIFSHGKSFSKILLSSSEQAIAENIDLNLTANMLLTKYFLKNFFLRPNLISKPSDEKDEFKTHQNTEKTDGISIINISSVIAIKGNMGQSIYAAGKAGLIGFTKSLAREIGGRNIRVNCVLPGFIDTDMTRDIPIELKAKFIDDMIIKRFGDPEEIADACYFLHNNKYITGQALTIDGGLSV</sequence>
<dbReference type="GO" id="GO:0016616">
    <property type="term" value="F:oxidoreductase activity, acting on the CH-OH group of donors, NAD or NADP as acceptor"/>
    <property type="evidence" value="ECO:0007669"/>
    <property type="project" value="TreeGrafter"/>
</dbReference>
<dbReference type="SUPFAM" id="SSF51735">
    <property type="entry name" value="NAD(P)-binding Rossmann-fold domains"/>
    <property type="match status" value="1"/>
</dbReference>
<reference evidence="5" key="1">
    <citation type="submission" date="2020-05" db="EMBL/GenBank/DDBJ databases">
        <title>Phylogenomic resolution of chytrid fungi.</title>
        <authorList>
            <person name="Stajich J.E."/>
            <person name="Amses K."/>
            <person name="Simmons R."/>
            <person name="Seto K."/>
            <person name="Myers J."/>
            <person name="Bonds A."/>
            <person name="Quandt C.A."/>
            <person name="Barry K."/>
            <person name="Liu P."/>
            <person name="Grigoriev I."/>
            <person name="Longcore J.E."/>
            <person name="James T.Y."/>
        </authorList>
    </citation>
    <scope>NUCLEOTIDE SEQUENCE</scope>
    <source>
        <strain evidence="5">JEL0476</strain>
    </source>
</reference>
<dbReference type="PANTHER" id="PTHR42760:SF133">
    <property type="entry name" value="3-OXOACYL-[ACYL-CARRIER-PROTEIN] REDUCTASE"/>
    <property type="match status" value="1"/>
</dbReference>
<dbReference type="EMBL" id="JADGJW010000657">
    <property type="protein sequence ID" value="KAJ3214006.1"/>
    <property type="molecule type" value="Genomic_DNA"/>
</dbReference>
<evidence type="ECO:0000256" key="1">
    <source>
        <dbReference type="ARBA" id="ARBA00006484"/>
    </source>
</evidence>
<gene>
    <name evidence="5" type="ORF">HK099_007069</name>
</gene>
<dbReference type="Gene3D" id="3.40.50.720">
    <property type="entry name" value="NAD(P)-binding Rossmann-like Domain"/>
    <property type="match status" value="1"/>
</dbReference>
<comment type="similarity">
    <text evidence="1 4">Belongs to the short-chain dehydrogenases/reductases (SDR) family.</text>
</comment>
<evidence type="ECO:0000256" key="3">
    <source>
        <dbReference type="ARBA" id="ARBA00023002"/>
    </source>
</evidence>